<sequence>MHSHLHTAYNINCEEIMTALDECHARGFIYKALGNCNDIKREVNRCLAGERYERAKHNRDQAKEKRKRIEKIWADERALEMGGGSAGATNTGAGNGEK</sequence>
<comment type="subcellular location">
    <subcellularLocation>
        <location evidence="4">Mitochondrion inner membrane</location>
    </subcellularLocation>
</comment>
<accession>A0A0F8UGV1</accession>
<gene>
    <name evidence="5" type="ORF">ARAM_004297</name>
</gene>
<comment type="function">
    <text evidence="4">Required for mitochondrial cytochrome c oxidase (COX) assembly and respiration.</text>
</comment>
<keyword evidence="4" id="KW-0999">Mitochondrion inner membrane</keyword>
<dbReference type="Pfam" id="PF08583">
    <property type="entry name" value="Cmc1"/>
    <property type="match status" value="1"/>
</dbReference>
<dbReference type="AlphaFoldDB" id="A0A0F8UGV1"/>
<keyword evidence="4" id="KW-0472">Membrane</keyword>
<dbReference type="PANTHER" id="PTHR22977:SF1">
    <property type="entry name" value="COX ASSEMBLY MITOCHONDRIAL PROTEIN 2 HOMOLOG"/>
    <property type="match status" value="1"/>
</dbReference>
<dbReference type="InterPro" id="IPR013892">
    <property type="entry name" value="Cyt_c_biogenesis_Cmc1-like"/>
</dbReference>
<keyword evidence="6" id="KW-1185">Reference proteome</keyword>
<evidence type="ECO:0000256" key="3">
    <source>
        <dbReference type="ARBA" id="ARBA00023157"/>
    </source>
</evidence>
<proteinExistence type="inferred from homology"/>
<keyword evidence="2 4" id="KW-0496">Mitochondrion</keyword>
<organism evidence="5 6">
    <name type="scientific">Aspergillus rambellii</name>
    <dbReference type="NCBI Taxonomy" id="308745"/>
    <lineage>
        <taxon>Eukaryota</taxon>
        <taxon>Fungi</taxon>
        <taxon>Dikarya</taxon>
        <taxon>Ascomycota</taxon>
        <taxon>Pezizomycotina</taxon>
        <taxon>Eurotiomycetes</taxon>
        <taxon>Eurotiomycetidae</taxon>
        <taxon>Eurotiales</taxon>
        <taxon>Aspergillaceae</taxon>
        <taxon>Aspergillus</taxon>
        <taxon>Aspergillus subgen. Nidulantes</taxon>
    </lineage>
</organism>
<dbReference type="Proteomes" id="UP000034291">
    <property type="component" value="Unassembled WGS sequence"/>
</dbReference>
<evidence type="ECO:0000256" key="1">
    <source>
        <dbReference type="ARBA" id="ARBA00007347"/>
    </source>
</evidence>
<name>A0A0F8UGV1_9EURO</name>
<evidence type="ECO:0000313" key="6">
    <source>
        <dbReference type="Proteomes" id="UP000034291"/>
    </source>
</evidence>
<dbReference type="GO" id="GO:0005743">
    <property type="term" value="C:mitochondrial inner membrane"/>
    <property type="evidence" value="ECO:0007669"/>
    <property type="project" value="UniProtKB-SubCell"/>
</dbReference>
<evidence type="ECO:0000256" key="2">
    <source>
        <dbReference type="ARBA" id="ARBA00023128"/>
    </source>
</evidence>
<keyword evidence="4" id="KW-0143">Chaperone</keyword>
<evidence type="ECO:0000313" key="5">
    <source>
        <dbReference type="EMBL" id="KKK18778.1"/>
    </source>
</evidence>
<comment type="caution">
    <text evidence="5">The sequence shown here is derived from an EMBL/GenBank/DDBJ whole genome shotgun (WGS) entry which is preliminary data.</text>
</comment>
<dbReference type="STRING" id="308745.A0A0F8UGV1"/>
<keyword evidence="3" id="KW-1015">Disulfide bond</keyword>
<dbReference type="OrthoDB" id="532630at2759"/>
<reference evidence="5 6" key="1">
    <citation type="submission" date="2015-02" db="EMBL/GenBank/DDBJ databases">
        <title>Draft Genome Sequences of Two Closely-Related Aflatoxigenic Aspergillus Species Obtained from the Cote d'Ivoire.</title>
        <authorList>
            <person name="Moore G.G."/>
            <person name="Beltz S.B."/>
            <person name="Mack B.M."/>
        </authorList>
    </citation>
    <scope>NUCLEOTIDE SEQUENCE [LARGE SCALE GENOMIC DNA]</scope>
    <source>
        <strain evidence="5 6">SRRC1468</strain>
    </source>
</reference>
<evidence type="ECO:0000256" key="4">
    <source>
        <dbReference type="RuleBase" id="RU364104"/>
    </source>
</evidence>
<dbReference type="EMBL" id="JZBS01002425">
    <property type="protein sequence ID" value="KKK18778.1"/>
    <property type="molecule type" value="Genomic_DNA"/>
</dbReference>
<dbReference type="PANTHER" id="PTHR22977">
    <property type="entry name" value="COX ASSEMBLY MITOCHONDRIAL PROTEIN"/>
    <property type="match status" value="1"/>
</dbReference>
<comment type="similarity">
    <text evidence="1 4">Belongs to the CMC family.</text>
</comment>
<protein>
    <recommendedName>
        <fullName evidence="4">COX assembly mitochondrial protein</fullName>
    </recommendedName>
</protein>